<organism evidence="1 2">
    <name type="scientific">Candidatus Thiodiazotropha taylori</name>
    <dbReference type="NCBI Taxonomy" id="2792791"/>
    <lineage>
        <taxon>Bacteria</taxon>
        <taxon>Pseudomonadati</taxon>
        <taxon>Pseudomonadota</taxon>
        <taxon>Gammaproteobacteria</taxon>
        <taxon>Chromatiales</taxon>
        <taxon>Sedimenticolaceae</taxon>
        <taxon>Candidatus Thiodiazotropha</taxon>
    </lineage>
</organism>
<dbReference type="Gene3D" id="3.40.50.300">
    <property type="entry name" value="P-loop containing nucleotide triphosphate hydrolases"/>
    <property type="match status" value="1"/>
</dbReference>
<evidence type="ECO:0000313" key="2">
    <source>
        <dbReference type="Proteomes" id="UP000886667"/>
    </source>
</evidence>
<protein>
    <submittedName>
        <fullName evidence="1">ATP-binding protein</fullName>
    </submittedName>
</protein>
<dbReference type="EMBL" id="JAEPCM010000245">
    <property type="protein sequence ID" value="MCG7946163.1"/>
    <property type="molecule type" value="Genomic_DNA"/>
</dbReference>
<dbReference type="GO" id="GO:0005524">
    <property type="term" value="F:ATP binding"/>
    <property type="evidence" value="ECO:0007669"/>
    <property type="project" value="UniProtKB-KW"/>
</dbReference>
<proteinExistence type="predicted"/>
<dbReference type="InterPro" id="IPR027417">
    <property type="entry name" value="P-loop_NTPase"/>
</dbReference>
<name>A0A9E4N4Q6_9GAMM</name>
<evidence type="ECO:0000313" key="1">
    <source>
        <dbReference type="EMBL" id="MCG7946163.1"/>
    </source>
</evidence>
<dbReference type="Pfam" id="PF13671">
    <property type="entry name" value="AAA_33"/>
    <property type="match status" value="1"/>
</dbReference>
<dbReference type="AlphaFoldDB" id="A0A9E4N4Q6"/>
<dbReference type="Proteomes" id="UP000886667">
    <property type="component" value="Unassembled WGS sequence"/>
</dbReference>
<feature type="non-terminal residue" evidence="1">
    <location>
        <position position="1"/>
    </location>
</feature>
<keyword evidence="1" id="KW-0067">ATP-binding</keyword>
<keyword evidence="1" id="KW-0547">Nucleotide-binding</keyword>
<accession>A0A9E4N4Q6</accession>
<reference evidence="1" key="1">
    <citation type="journal article" date="2021" name="Proc. Natl. Acad. Sci. U.S.A.">
        <title>Global biogeography of chemosynthetic symbionts reveals both localized and globally distributed symbiont groups. .</title>
        <authorList>
            <person name="Osvatic J.T."/>
            <person name="Wilkins L.G.E."/>
            <person name="Leibrecht L."/>
            <person name="Leray M."/>
            <person name="Zauner S."/>
            <person name="Polzin J."/>
            <person name="Camacho Y."/>
            <person name="Gros O."/>
            <person name="van Gils J.A."/>
            <person name="Eisen J.A."/>
            <person name="Petersen J.M."/>
            <person name="Yuen B."/>
        </authorList>
    </citation>
    <scope>NUCLEOTIDE SEQUENCE</scope>
    <source>
        <strain evidence="1">MAGclacostrist064TRANS</strain>
    </source>
</reference>
<sequence>AATRTTYHHLAGLATRLLQAGFSVIIDATFLKRWQRERFHLLADRLRVPLLILDCQASPAQLQERITTRHQQGGDASEADLSVLQLQQRGAEPLTEDERQLALSVDTESFPPHGFLATVLQRLMR</sequence>
<gene>
    <name evidence="1" type="ORF">JAZ07_07420</name>
</gene>
<dbReference type="SUPFAM" id="SSF52540">
    <property type="entry name" value="P-loop containing nucleoside triphosphate hydrolases"/>
    <property type="match status" value="1"/>
</dbReference>
<comment type="caution">
    <text evidence="1">The sequence shown here is derived from an EMBL/GenBank/DDBJ whole genome shotgun (WGS) entry which is preliminary data.</text>
</comment>